<organism evidence="15 16">
    <name type="scientific">Parapedobacter composti</name>
    <dbReference type="NCBI Taxonomy" id="623281"/>
    <lineage>
        <taxon>Bacteria</taxon>
        <taxon>Pseudomonadati</taxon>
        <taxon>Bacteroidota</taxon>
        <taxon>Sphingobacteriia</taxon>
        <taxon>Sphingobacteriales</taxon>
        <taxon>Sphingobacteriaceae</taxon>
        <taxon>Parapedobacter</taxon>
    </lineage>
</organism>
<sequence length="769" mass="85084">MNISTLLRTIVSWCIVAWVFQAEAQEHKLAGHIYDSQTNQPVAGVSISDQAGRTIGQTDTDGRFSVLSIHPLSVIQVTAMGYRPKLVDLSDGRTNVNIQLDADPVRLDEVRVGLHGRANRETPGSVALLTADDIQRGSGVSLQQALNTVPGVRMDQSTLADSRISIRGNGVRSPWGIRAVKVYLNDIPITEADGTTRIEAIDVNTIGRAEIIKGPASSIYGAGTAGVLNFQLQRAPYGERNVALSALTGRFGLNRVTSAYRSGGDRVNSYVAYGWQEYDGYRTHSSDMRRFVTGNFQLFPNDKQIITVLLNRTSQFSQIPGALTQDELDDNPTQANASNVEKAAGRNQHWTRVGIGQQYRFNSRFTNSTSVFSYFYDLDHPLAFAYIRNYYQSYGGRTRFSYDLDLPLLPTVFTLGAEFNQGLTKGSQYRNEQGKEGPITANIDYQNTAYALFFQSETRLSRKTLFTLGLGVNSLQYRVSDYLAPHQSGAKRFTPVAMPRAALSHTIHDALTLHASIGTGFTPPTTAEIKLADGSINARLRAERAVNYEVNAKGVLTHSRRLSYDLSLFWMNMSDELIAQSVQQGITIYNNAGKTTHRGIEAAFSWLLLDDRNSRWLQRLRPYAAVTYSDFTFADYKTLDASNTVTAVYDGNRLTGIAPWVVSAGIDCHTKAGFYAHCDYLYSDRLALNDANTAYHPSYHVLNAKVGYSHVFSKRIKTSIYGGVDNLLNQQYSAFVALNAVSYSGGQPPYYNPSPSRNGYGGINFSYLF</sequence>
<dbReference type="Pfam" id="PF07715">
    <property type="entry name" value="Plug"/>
    <property type="match status" value="1"/>
</dbReference>
<reference evidence="15 16" key="1">
    <citation type="submission" date="2016-10" db="EMBL/GenBank/DDBJ databases">
        <authorList>
            <person name="de Groot N.N."/>
        </authorList>
    </citation>
    <scope>NUCLEOTIDE SEQUENCE [LARGE SCALE GENOMIC DNA]</scope>
    <source>
        <strain evidence="15 16">DSM 22900</strain>
    </source>
</reference>
<evidence type="ECO:0000256" key="7">
    <source>
        <dbReference type="ARBA" id="ARBA00023136"/>
    </source>
</evidence>
<comment type="similarity">
    <text evidence="10 11">Belongs to the TonB-dependent receptor family.</text>
</comment>
<evidence type="ECO:0000313" key="16">
    <source>
        <dbReference type="Proteomes" id="UP000199577"/>
    </source>
</evidence>
<keyword evidence="7 10" id="KW-0472">Membrane</keyword>
<evidence type="ECO:0000256" key="12">
    <source>
        <dbReference type="SAM" id="SignalP"/>
    </source>
</evidence>
<keyword evidence="16" id="KW-1185">Reference proteome</keyword>
<evidence type="ECO:0000256" key="10">
    <source>
        <dbReference type="PROSITE-ProRule" id="PRU01360"/>
    </source>
</evidence>
<evidence type="ECO:0000256" key="8">
    <source>
        <dbReference type="ARBA" id="ARBA00023170"/>
    </source>
</evidence>
<dbReference type="Proteomes" id="UP000199577">
    <property type="component" value="Unassembled WGS sequence"/>
</dbReference>
<evidence type="ECO:0000256" key="2">
    <source>
        <dbReference type="ARBA" id="ARBA00022448"/>
    </source>
</evidence>
<dbReference type="Gene3D" id="2.40.170.20">
    <property type="entry name" value="TonB-dependent receptor, beta-barrel domain"/>
    <property type="match status" value="1"/>
</dbReference>
<gene>
    <name evidence="15" type="ORF">SAMN05421747_101426</name>
</gene>
<dbReference type="GO" id="GO:0009279">
    <property type="term" value="C:cell outer membrane"/>
    <property type="evidence" value="ECO:0007669"/>
    <property type="project" value="UniProtKB-SubCell"/>
</dbReference>
<keyword evidence="5 12" id="KW-0732">Signal</keyword>
<dbReference type="SUPFAM" id="SSF56935">
    <property type="entry name" value="Porins"/>
    <property type="match status" value="1"/>
</dbReference>
<evidence type="ECO:0000256" key="1">
    <source>
        <dbReference type="ARBA" id="ARBA00004571"/>
    </source>
</evidence>
<dbReference type="RefSeq" id="WP_090970546.1">
    <property type="nucleotide sequence ID" value="NZ_FOLL01000001.1"/>
</dbReference>
<dbReference type="SUPFAM" id="SSF49464">
    <property type="entry name" value="Carboxypeptidase regulatory domain-like"/>
    <property type="match status" value="1"/>
</dbReference>
<evidence type="ECO:0000259" key="14">
    <source>
        <dbReference type="Pfam" id="PF07715"/>
    </source>
</evidence>
<evidence type="ECO:0000313" key="15">
    <source>
        <dbReference type="EMBL" id="SFB83689.1"/>
    </source>
</evidence>
<keyword evidence="8" id="KW-0675">Receptor</keyword>
<keyword evidence="2 10" id="KW-0813">Transport</keyword>
<evidence type="ECO:0000256" key="6">
    <source>
        <dbReference type="ARBA" id="ARBA00023077"/>
    </source>
</evidence>
<evidence type="ECO:0000256" key="3">
    <source>
        <dbReference type="ARBA" id="ARBA00022452"/>
    </source>
</evidence>
<dbReference type="InterPro" id="IPR036942">
    <property type="entry name" value="Beta-barrel_TonB_sf"/>
</dbReference>
<feature type="signal peptide" evidence="12">
    <location>
        <begin position="1"/>
        <end position="24"/>
    </location>
</feature>
<dbReference type="PROSITE" id="PS52016">
    <property type="entry name" value="TONB_DEPENDENT_REC_3"/>
    <property type="match status" value="1"/>
</dbReference>
<dbReference type="STRING" id="623281.SAMN05421747_101426"/>
<dbReference type="InterPro" id="IPR012910">
    <property type="entry name" value="Plug_dom"/>
</dbReference>
<dbReference type="EMBL" id="FOLL01000001">
    <property type="protein sequence ID" value="SFB83689.1"/>
    <property type="molecule type" value="Genomic_DNA"/>
</dbReference>
<feature type="domain" description="TonB-dependent receptor-like beta-barrel" evidence="13">
    <location>
        <begin position="274"/>
        <end position="727"/>
    </location>
</feature>
<comment type="subcellular location">
    <subcellularLocation>
        <location evidence="1 10">Cell outer membrane</location>
        <topology evidence="1 10">Multi-pass membrane protein</topology>
    </subcellularLocation>
</comment>
<dbReference type="OrthoDB" id="9782587at2"/>
<protein>
    <submittedName>
        <fullName evidence="15">Iron complex outermembrane recepter protein</fullName>
    </submittedName>
</protein>
<dbReference type="Gene3D" id="2.60.40.1120">
    <property type="entry name" value="Carboxypeptidase-like, regulatory domain"/>
    <property type="match status" value="1"/>
</dbReference>
<keyword evidence="9 10" id="KW-0998">Cell outer membrane</keyword>
<keyword evidence="3 10" id="KW-1134">Transmembrane beta strand</keyword>
<name>A0A1I1E920_9SPHI</name>
<feature type="chain" id="PRO_5011795658" evidence="12">
    <location>
        <begin position="25"/>
        <end position="769"/>
    </location>
</feature>
<keyword evidence="4 10" id="KW-0812">Transmembrane</keyword>
<dbReference type="InterPro" id="IPR037066">
    <property type="entry name" value="Plug_dom_sf"/>
</dbReference>
<keyword evidence="6 11" id="KW-0798">TonB box</keyword>
<evidence type="ECO:0000256" key="4">
    <source>
        <dbReference type="ARBA" id="ARBA00022692"/>
    </source>
</evidence>
<proteinExistence type="inferred from homology"/>
<feature type="domain" description="TonB-dependent receptor plug" evidence="14">
    <location>
        <begin position="119"/>
        <end position="226"/>
    </location>
</feature>
<dbReference type="AlphaFoldDB" id="A0A1I1E920"/>
<dbReference type="GO" id="GO:0015344">
    <property type="term" value="F:siderophore uptake transmembrane transporter activity"/>
    <property type="evidence" value="ECO:0007669"/>
    <property type="project" value="TreeGrafter"/>
</dbReference>
<dbReference type="Pfam" id="PF00593">
    <property type="entry name" value="TonB_dep_Rec_b-barrel"/>
    <property type="match status" value="1"/>
</dbReference>
<dbReference type="PANTHER" id="PTHR30069">
    <property type="entry name" value="TONB-DEPENDENT OUTER MEMBRANE RECEPTOR"/>
    <property type="match status" value="1"/>
</dbReference>
<accession>A0A1I1E920</accession>
<evidence type="ECO:0000256" key="11">
    <source>
        <dbReference type="RuleBase" id="RU003357"/>
    </source>
</evidence>
<dbReference type="Gene3D" id="2.170.130.10">
    <property type="entry name" value="TonB-dependent receptor, plug domain"/>
    <property type="match status" value="1"/>
</dbReference>
<evidence type="ECO:0000256" key="5">
    <source>
        <dbReference type="ARBA" id="ARBA00022729"/>
    </source>
</evidence>
<dbReference type="InterPro" id="IPR039426">
    <property type="entry name" value="TonB-dep_rcpt-like"/>
</dbReference>
<dbReference type="InterPro" id="IPR008969">
    <property type="entry name" value="CarboxyPept-like_regulatory"/>
</dbReference>
<dbReference type="Pfam" id="PF13715">
    <property type="entry name" value="CarbopepD_reg_2"/>
    <property type="match status" value="1"/>
</dbReference>
<dbReference type="PANTHER" id="PTHR30069:SF29">
    <property type="entry name" value="HEMOGLOBIN AND HEMOGLOBIN-HAPTOGLOBIN-BINDING PROTEIN 1-RELATED"/>
    <property type="match status" value="1"/>
</dbReference>
<dbReference type="InterPro" id="IPR000531">
    <property type="entry name" value="Beta-barrel_TonB"/>
</dbReference>
<dbReference type="GO" id="GO:0044718">
    <property type="term" value="P:siderophore transmembrane transport"/>
    <property type="evidence" value="ECO:0007669"/>
    <property type="project" value="TreeGrafter"/>
</dbReference>
<evidence type="ECO:0000259" key="13">
    <source>
        <dbReference type="Pfam" id="PF00593"/>
    </source>
</evidence>
<evidence type="ECO:0000256" key="9">
    <source>
        <dbReference type="ARBA" id="ARBA00023237"/>
    </source>
</evidence>